<sequence length="127" mass="14165">MMDEARIGEILEPVGPGENGRREERVRDRFWHTLRKAARQVPFVEELVAGYYCALDNDSPPRVRGTLLAALAYFVLPLDLVPDFLLGLGFTDDMAVLAAALNTVRKHITPAHRLAARKALSEADPDR</sequence>
<dbReference type="GO" id="GO:0012505">
    <property type="term" value="C:endomembrane system"/>
    <property type="evidence" value="ECO:0007669"/>
    <property type="project" value="UniProtKB-SubCell"/>
</dbReference>
<keyword evidence="3" id="KW-1133">Transmembrane helix</keyword>
<dbReference type="AlphaFoldDB" id="K2MD58"/>
<keyword evidence="2" id="KW-0812">Transmembrane</keyword>
<accession>K2MD58</accession>
<gene>
    <name evidence="6" type="ORF">NA2_12334</name>
</gene>
<evidence type="ECO:0000256" key="4">
    <source>
        <dbReference type="ARBA" id="ARBA00023136"/>
    </source>
</evidence>
<dbReference type="EMBL" id="AMRM01000012">
    <property type="protein sequence ID" value="EKF18685.1"/>
    <property type="molecule type" value="Genomic_DNA"/>
</dbReference>
<dbReference type="InterPro" id="IPR010652">
    <property type="entry name" value="DUF1232"/>
</dbReference>
<name>K2MD58_9HYPH</name>
<evidence type="ECO:0000313" key="6">
    <source>
        <dbReference type="EMBL" id="EKF18685.1"/>
    </source>
</evidence>
<keyword evidence="4" id="KW-0472">Membrane</keyword>
<evidence type="ECO:0000313" key="7">
    <source>
        <dbReference type="Proteomes" id="UP000006786"/>
    </source>
</evidence>
<evidence type="ECO:0000256" key="1">
    <source>
        <dbReference type="ARBA" id="ARBA00004127"/>
    </source>
</evidence>
<reference evidence="6 7" key="1">
    <citation type="journal article" date="2012" name="J. Bacteriol.">
        <title>Genome Sequence of Nitratireductor pacificus Type Strain pht-3B.</title>
        <authorList>
            <person name="Lai Q."/>
            <person name="Li G."/>
            <person name="Shao Z."/>
        </authorList>
    </citation>
    <scope>NUCLEOTIDE SEQUENCE [LARGE SCALE GENOMIC DNA]</scope>
    <source>
        <strain evidence="7">pht-3B</strain>
    </source>
</reference>
<dbReference type="PATRIC" id="fig|391937.3.peg.2533"/>
<proteinExistence type="predicted"/>
<dbReference type="PIRSF" id="PIRSF031804">
    <property type="entry name" value="UCP031804"/>
    <property type="match status" value="1"/>
</dbReference>
<evidence type="ECO:0000259" key="5">
    <source>
        <dbReference type="Pfam" id="PF06803"/>
    </source>
</evidence>
<keyword evidence="7" id="KW-1185">Reference proteome</keyword>
<dbReference type="Proteomes" id="UP000006786">
    <property type="component" value="Unassembled WGS sequence"/>
</dbReference>
<organism evidence="6 7">
    <name type="scientific">Nitratireductor pacificus pht-3B</name>
    <dbReference type="NCBI Taxonomy" id="391937"/>
    <lineage>
        <taxon>Bacteria</taxon>
        <taxon>Pseudomonadati</taxon>
        <taxon>Pseudomonadota</taxon>
        <taxon>Alphaproteobacteria</taxon>
        <taxon>Hyphomicrobiales</taxon>
        <taxon>Phyllobacteriaceae</taxon>
        <taxon>Nitratireductor</taxon>
    </lineage>
</organism>
<evidence type="ECO:0000256" key="3">
    <source>
        <dbReference type="ARBA" id="ARBA00022989"/>
    </source>
</evidence>
<comment type="subcellular location">
    <subcellularLocation>
        <location evidence="1">Endomembrane system</location>
        <topology evidence="1">Multi-pass membrane protein</topology>
    </subcellularLocation>
</comment>
<protein>
    <recommendedName>
        <fullName evidence="5">DUF1232 domain-containing protein</fullName>
    </recommendedName>
</protein>
<feature type="domain" description="DUF1232" evidence="5">
    <location>
        <begin position="64"/>
        <end position="98"/>
    </location>
</feature>
<comment type="caution">
    <text evidence="6">The sequence shown here is derived from an EMBL/GenBank/DDBJ whole genome shotgun (WGS) entry which is preliminary data.</text>
</comment>
<dbReference type="Pfam" id="PF06803">
    <property type="entry name" value="DUF1232"/>
    <property type="match status" value="1"/>
</dbReference>
<evidence type="ECO:0000256" key="2">
    <source>
        <dbReference type="ARBA" id="ARBA00022692"/>
    </source>
</evidence>
<dbReference type="InterPro" id="IPR016983">
    <property type="entry name" value="UCP031804"/>
</dbReference>
<dbReference type="eggNOG" id="COG3339">
    <property type="taxonomic scope" value="Bacteria"/>
</dbReference>
<dbReference type="STRING" id="391937.NA2_12334"/>